<proteinExistence type="predicted"/>
<accession>A0A6J7F3J3</accession>
<name>A0A6J7F3J3_9ZZZZ</name>
<reference evidence="1" key="1">
    <citation type="submission" date="2020-05" db="EMBL/GenBank/DDBJ databases">
        <authorList>
            <person name="Chiriac C."/>
            <person name="Salcher M."/>
            <person name="Ghai R."/>
            <person name="Kavagutti S V."/>
        </authorList>
    </citation>
    <scope>NUCLEOTIDE SEQUENCE</scope>
</reference>
<organism evidence="1">
    <name type="scientific">freshwater metagenome</name>
    <dbReference type="NCBI Taxonomy" id="449393"/>
    <lineage>
        <taxon>unclassified sequences</taxon>
        <taxon>metagenomes</taxon>
        <taxon>ecological metagenomes</taxon>
    </lineage>
</organism>
<dbReference type="EMBL" id="CAFBLP010000088">
    <property type="protein sequence ID" value="CAB4888338.1"/>
    <property type="molecule type" value="Genomic_DNA"/>
</dbReference>
<gene>
    <name evidence="1" type="ORF">UFOPK3376_02586</name>
</gene>
<evidence type="ECO:0000313" key="1">
    <source>
        <dbReference type="EMBL" id="CAB4888338.1"/>
    </source>
</evidence>
<sequence>MTRAVNNTQYPDADATYWFTSYTLPVGATVHLSGEFAHARYESFNSYSSDAATDQIGIPADVLTDARIAAAPGSDNPFVEGARRDTTHRSFEVLLTAAGAPQDGSRAPNVLYTLPAGSPPPSAPVLQQVILRVYVPDRGRNAAGGVDLPAVSVALADGSVLSGDAACAALQATPALVASGKGRLDVETYRQLVVLGDPVTHPAFDPLRWQRFFNARFNVLAAFWSGTAMEPQIASLDAAPRKGFFGNLDADYGIASVNRHFGPDTNGHNVLVVRGRAPATPHTSNGETVMGGGQVRYWSICQNESPVTTRVSDCLYDEQIPVASDGTYTIVISLPGDRPANATASCGVAWMDWGAGDGVDRPEAGTLIVRHMLAAADFATTWARVAVLGSEAAVLGDYLPQGQYLDRAGFEQRGCPAAG</sequence>
<protein>
    <submittedName>
        <fullName evidence="1">Unannotated protein</fullName>
    </submittedName>
</protein>
<dbReference type="AlphaFoldDB" id="A0A6J7F3J3"/>